<gene>
    <name evidence="3" type="ORF">ACHAXA_010186</name>
</gene>
<proteinExistence type="predicted"/>
<feature type="chain" id="PRO_5044742717" evidence="2">
    <location>
        <begin position="23"/>
        <end position="252"/>
    </location>
</feature>
<dbReference type="AlphaFoldDB" id="A0ABD3RI17"/>
<feature type="compositionally biased region" description="Low complexity" evidence="1">
    <location>
        <begin position="111"/>
        <end position="135"/>
    </location>
</feature>
<evidence type="ECO:0000256" key="1">
    <source>
        <dbReference type="SAM" id="MobiDB-lite"/>
    </source>
</evidence>
<organism evidence="3 4">
    <name type="scientific">Cyclostephanos tholiformis</name>
    <dbReference type="NCBI Taxonomy" id="382380"/>
    <lineage>
        <taxon>Eukaryota</taxon>
        <taxon>Sar</taxon>
        <taxon>Stramenopiles</taxon>
        <taxon>Ochrophyta</taxon>
        <taxon>Bacillariophyta</taxon>
        <taxon>Coscinodiscophyceae</taxon>
        <taxon>Thalassiosirophycidae</taxon>
        <taxon>Stephanodiscales</taxon>
        <taxon>Stephanodiscaceae</taxon>
        <taxon>Cyclostephanos</taxon>
    </lineage>
</organism>
<protein>
    <submittedName>
        <fullName evidence="3">Uncharacterized protein</fullName>
    </submittedName>
</protein>
<keyword evidence="2" id="KW-0732">Signal</keyword>
<reference evidence="3 4" key="1">
    <citation type="submission" date="2024-10" db="EMBL/GenBank/DDBJ databases">
        <title>Updated reference genomes for cyclostephanoid diatoms.</title>
        <authorList>
            <person name="Roberts W.R."/>
            <person name="Alverson A.J."/>
        </authorList>
    </citation>
    <scope>NUCLEOTIDE SEQUENCE [LARGE SCALE GENOMIC DNA]</scope>
    <source>
        <strain evidence="3 4">AJA228-03</strain>
    </source>
</reference>
<feature type="signal peptide" evidence="2">
    <location>
        <begin position="1"/>
        <end position="22"/>
    </location>
</feature>
<name>A0ABD3RI17_9STRA</name>
<sequence>MKPNLVFLGAAVAALSPSSSEAFAPLLPNNNAARPLSTTSLSMSRNGGNIDGDNGKTFAASALVAAYLLTTVVNPPDVAFAATDYHPNYPSSSSSSSSFVDSSSIVVSARSGGRAGGRAMPRSMPSRPSPSSSSSTTTVINRKTIIAAPPVVIGGGGYGYGGYGGYYDPTPGLALNLGFSAVNAIGNGIRESRQNEMIYQERAELGAAREREAEMAARIRQLELMQAQQAGGGQVAQPQIIIAQPPVMQAAQ</sequence>
<evidence type="ECO:0000313" key="4">
    <source>
        <dbReference type="Proteomes" id="UP001530377"/>
    </source>
</evidence>
<feature type="region of interest" description="Disordered" evidence="1">
    <location>
        <begin position="111"/>
        <end position="137"/>
    </location>
</feature>
<accession>A0ABD3RI17</accession>
<dbReference type="EMBL" id="JALLPB020000670">
    <property type="protein sequence ID" value="KAL3807135.1"/>
    <property type="molecule type" value="Genomic_DNA"/>
</dbReference>
<keyword evidence="4" id="KW-1185">Reference proteome</keyword>
<comment type="caution">
    <text evidence="3">The sequence shown here is derived from an EMBL/GenBank/DDBJ whole genome shotgun (WGS) entry which is preliminary data.</text>
</comment>
<dbReference type="Proteomes" id="UP001530377">
    <property type="component" value="Unassembled WGS sequence"/>
</dbReference>
<evidence type="ECO:0000256" key="2">
    <source>
        <dbReference type="SAM" id="SignalP"/>
    </source>
</evidence>
<evidence type="ECO:0000313" key="3">
    <source>
        <dbReference type="EMBL" id="KAL3807135.1"/>
    </source>
</evidence>